<dbReference type="RefSeq" id="WP_076351779.1">
    <property type="nucleotide sequence ID" value="NZ_CP019083.1"/>
</dbReference>
<keyword evidence="3" id="KW-1185">Reference proteome</keyword>
<dbReference type="AlphaFoldDB" id="A0A1U7CZA4"/>
<dbReference type="OrthoDB" id="9791656at2"/>
<evidence type="ECO:0000313" key="3">
    <source>
        <dbReference type="Proteomes" id="UP000186309"/>
    </source>
</evidence>
<name>A0A1U7CZA4_9BACT</name>
<protein>
    <submittedName>
        <fullName evidence="2">Uncharacterized protein</fullName>
    </submittedName>
</protein>
<geneLocation type="plasmid" evidence="3">
    <name>palbo1</name>
</geneLocation>
<keyword evidence="2" id="KW-0614">Plasmid</keyword>
<feature type="transmembrane region" description="Helical" evidence="1">
    <location>
        <begin position="12"/>
        <end position="35"/>
    </location>
</feature>
<organism evidence="2 3">
    <name type="scientific">Paludisphaera borealis</name>
    <dbReference type="NCBI Taxonomy" id="1387353"/>
    <lineage>
        <taxon>Bacteria</taxon>
        <taxon>Pseudomonadati</taxon>
        <taxon>Planctomycetota</taxon>
        <taxon>Planctomycetia</taxon>
        <taxon>Isosphaerales</taxon>
        <taxon>Isosphaeraceae</taxon>
        <taxon>Paludisphaera</taxon>
    </lineage>
</organism>
<gene>
    <name evidence="2" type="ORF">BSF38_10085</name>
</gene>
<evidence type="ECO:0000256" key="1">
    <source>
        <dbReference type="SAM" id="Phobius"/>
    </source>
</evidence>
<sequence>MKPDTAKILEGIVTACFFGTWVVLGIGGFLVFYLGRDVAFKRKWFPRYILLVGVLFVLFSTTLMVLSSRSLGALGMLVFVIPATALISYLNIKFTYFCNQCGATLHNQNWLNPMRFCSKCGAELDAKPKLRDDLLE</sequence>
<feature type="transmembrane region" description="Helical" evidence="1">
    <location>
        <begin position="47"/>
        <end position="66"/>
    </location>
</feature>
<dbReference type="Proteomes" id="UP000186309">
    <property type="component" value="Plasmid PALBO1"/>
</dbReference>
<proteinExistence type="predicted"/>
<dbReference type="KEGG" id="pbor:BSF38_10085"/>
<keyword evidence="1" id="KW-0812">Transmembrane</keyword>
<reference evidence="2 3" key="1">
    <citation type="submission" date="2016-12" db="EMBL/GenBank/DDBJ databases">
        <title>Comparative genomics of four Isosphaeraceae planctomycetes: a common pool of plasmids and glycoside hydrolase genes.</title>
        <authorList>
            <person name="Ivanova A."/>
        </authorList>
    </citation>
    <scope>NUCLEOTIDE SEQUENCE [LARGE SCALE GENOMIC DNA]</scope>
    <source>
        <strain evidence="2 3">PX4</strain>
        <plasmid evidence="3">palbo1</plasmid>
    </source>
</reference>
<keyword evidence="1" id="KW-1133">Transmembrane helix</keyword>
<feature type="transmembrane region" description="Helical" evidence="1">
    <location>
        <begin position="72"/>
        <end position="90"/>
    </location>
</feature>
<evidence type="ECO:0000313" key="2">
    <source>
        <dbReference type="EMBL" id="APW64292.1"/>
    </source>
</evidence>
<keyword evidence="1" id="KW-0472">Membrane</keyword>
<accession>A0A1U7CZA4</accession>
<dbReference type="EMBL" id="CP019083">
    <property type="protein sequence ID" value="APW64292.1"/>
    <property type="molecule type" value="Genomic_DNA"/>
</dbReference>